<evidence type="ECO:0000256" key="9">
    <source>
        <dbReference type="ARBA" id="ARBA00051693"/>
    </source>
</evidence>
<dbReference type="EMBL" id="CAXAMN010005914">
    <property type="protein sequence ID" value="CAK9015853.1"/>
    <property type="molecule type" value="Genomic_DNA"/>
</dbReference>
<dbReference type="SUPFAM" id="SSF56112">
    <property type="entry name" value="Protein kinase-like (PK-like)"/>
    <property type="match status" value="1"/>
</dbReference>
<keyword evidence="2" id="KW-0547">Nucleotide-binding</keyword>
<evidence type="ECO:0000256" key="7">
    <source>
        <dbReference type="ARBA" id="ARBA00049014"/>
    </source>
</evidence>
<feature type="region of interest" description="Disordered" evidence="10">
    <location>
        <begin position="170"/>
        <end position="330"/>
    </location>
</feature>
<sequence>MQGTTGIVKITDFGVSGELEDDLEQKIKVTFVRAPQGLCLDWSLGAEVGTIHYMSPERVVGKPYQYNSDTWSLGLTLMECILMRYPYSREEESSKLTVWELMKRIDTDEPPSLPPKHSAKLQDFLQQALQKDPQVRPGASTMKAHPWLEGFFQSTHLMELAMWIAPQVPPEEAPRQRSRPNPFQMPGGGYRACSPAKSTEGRETRASVGTPRLPEGSPAAKPESREARDVPPRLPEGSPASKPEGREARDVPPRLPEGSLRPPRGPPSGHTASSPEADVRWEHPKMDQSWHGGRCNPFSAFQAEVSASPEARSEARSRTSSTGAEGELLI</sequence>
<dbReference type="PROSITE" id="PS50011">
    <property type="entry name" value="PROTEIN_KINASE_DOM"/>
    <property type="match status" value="1"/>
</dbReference>
<evidence type="ECO:0000256" key="6">
    <source>
        <dbReference type="ARBA" id="ARBA00038999"/>
    </source>
</evidence>
<keyword evidence="4" id="KW-0067">ATP-binding</keyword>
<evidence type="ECO:0000256" key="1">
    <source>
        <dbReference type="ARBA" id="ARBA00022679"/>
    </source>
</evidence>
<comment type="catalytic activity">
    <reaction evidence="9">
        <text>L-tyrosyl-[protein] + ATP = O-phospho-L-tyrosyl-[protein] + ADP + H(+)</text>
        <dbReference type="Rhea" id="RHEA:10596"/>
        <dbReference type="Rhea" id="RHEA-COMP:10136"/>
        <dbReference type="Rhea" id="RHEA-COMP:20101"/>
        <dbReference type="ChEBI" id="CHEBI:15378"/>
        <dbReference type="ChEBI" id="CHEBI:30616"/>
        <dbReference type="ChEBI" id="CHEBI:46858"/>
        <dbReference type="ChEBI" id="CHEBI:61978"/>
        <dbReference type="ChEBI" id="CHEBI:456216"/>
        <dbReference type="EC" id="2.7.12.2"/>
    </reaction>
</comment>
<comment type="catalytic activity">
    <reaction evidence="8">
        <text>L-threonyl-[protein] + ATP = O-phospho-L-threonyl-[protein] + ADP + H(+)</text>
        <dbReference type="Rhea" id="RHEA:46608"/>
        <dbReference type="Rhea" id="RHEA-COMP:11060"/>
        <dbReference type="Rhea" id="RHEA-COMP:11605"/>
        <dbReference type="ChEBI" id="CHEBI:15378"/>
        <dbReference type="ChEBI" id="CHEBI:30013"/>
        <dbReference type="ChEBI" id="CHEBI:30616"/>
        <dbReference type="ChEBI" id="CHEBI:61977"/>
        <dbReference type="ChEBI" id="CHEBI:456216"/>
        <dbReference type="EC" id="2.7.12.2"/>
    </reaction>
</comment>
<evidence type="ECO:0000313" key="12">
    <source>
        <dbReference type="EMBL" id="CAK9015853.1"/>
    </source>
</evidence>
<evidence type="ECO:0000259" key="11">
    <source>
        <dbReference type="PROSITE" id="PS50011"/>
    </source>
</evidence>
<dbReference type="InterPro" id="IPR011009">
    <property type="entry name" value="Kinase-like_dom_sf"/>
</dbReference>
<keyword evidence="1" id="KW-0808">Transferase</keyword>
<dbReference type="PANTHER" id="PTHR48013">
    <property type="entry name" value="DUAL SPECIFICITY MITOGEN-ACTIVATED PROTEIN KINASE KINASE 5-RELATED"/>
    <property type="match status" value="1"/>
</dbReference>
<evidence type="ECO:0000256" key="3">
    <source>
        <dbReference type="ARBA" id="ARBA00022777"/>
    </source>
</evidence>
<name>A0ABP0JN39_9DINO</name>
<reference evidence="12 13" key="1">
    <citation type="submission" date="2024-02" db="EMBL/GenBank/DDBJ databases">
        <authorList>
            <person name="Chen Y."/>
            <person name="Shah S."/>
            <person name="Dougan E. K."/>
            <person name="Thang M."/>
            <person name="Chan C."/>
        </authorList>
    </citation>
    <scope>NUCLEOTIDE SEQUENCE [LARGE SCALE GENOMIC DNA]</scope>
</reference>
<evidence type="ECO:0000256" key="4">
    <source>
        <dbReference type="ARBA" id="ARBA00022840"/>
    </source>
</evidence>
<protein>
    <recommendedName>
        <fullName evidence="6">mitogen-activated protein kinase kinase</fullName>
        <ecNumber evidence="6">2.7.12.2</ecNumber>
    </recommendedName>
</protein>
<accession>A0ABP0JN39</accession>
<feature type="domain" description="Protein kinase" evidence="11">
    <location>
        <begin position="1"/>
        <end position="148"/>
    </location>
</feature>
<dbReference type="InterPro" id="IPR000719">
    <property type="entry name" value="Prot_kinase_dom"/>
</dbReference>
<comment type="catalytic activity">
    <reaction evidence="7">
        <text>L-seryl-[protein] + ATP = O-phospho-L-seryl-[protein] + ADP + H(+)</text>
        <dbReference type="Rhea" id="RHEA:17989"/>
        <dbReference type="Rhea" id="RHEA-COMP:9863"/>
        <dbReference type="Rhea" id="RHEA-COMP:11604"/>
        <dbReference type="ChEBI" id="CHEBI:15378"/>
        <dbReference type="ChEBI" id="CHEBI:29999"/>
        <dbReference type="ChEBI" id="CHEBI:30616"/>
        <dbReference type="ChEBI" id="CHEBI:83421"/>
        <dbReference type="ChEBI" id="CHEBI:456216"/>
        <dbReference type="EC" id="2.7.12.2"/>
    </reaction>
</comment>
<proteinExistence type="inferred from homology"/>
<organism evidence="12 13">
    <name type="scientific">Durusdinium trenchii</name>
    <dbReference type="NCBI Taxonomy" id="1381693"/>
    <lineage>
        <taxon>Eukaryota</taxon>
        <taxon>Sar</taxon>
        <taxon>Alveolata</taxon>
        <taxon>Dinophyceae</taxon>
        <taxon>Suessiales</taxon>
        <taxon>Symbiodiniaceae</taxon>
        <taxon>Durusdinium</taxon>
    </lineage>
</organism>
<dbReference type="SMART" id="SM00220">
    <property type="entry name" value="S_TKc"/>
    <property type="match status" value="1"/>
</dbReference>
<dbReference type="EC" id="2.7.12.2" evidence="6"/>
<feature type="compositionally biased region" description="Basic and acidic residues" evidence="10">
    <location>
        <begin position="277"/>
        <end position="288"/>
    </location>
</feature>
<comment type="caution">
    <text evidence="12">The sequence shown here is derived from an EMBL/GenBank/DDBJ whole genome shotgun (WGS) entry which is preliminary data.</text>
</comment>
<feature type="compositionally biased region" description="Basic and acidic residues" evidence="10">
    <location>
        <begin position="243"/>
        <end position="252"/>
    </location>
</feature>
<dbReference type="Gene3D" id="1.10.510.10">
    <property type="entry name" value="Transferase(Phosphotransferase) domain 1"/>
    <property type="match status" value="1"/>
</dbReference>
<comment type="similarity">
    <text evidence="5">Belongs to the protein kinase superfamily. STE Ser/Thr protein kinase family. MAP kinase kinase subfamily.</text>
</comment>
<dbReference type="Pfam" id="PF00069">
    <property type="entry name" value="Pkinase"/>
    <property type="match status" value="1"/>
</dbReference>
<feature type="compositionally biased region" description="Basic and acidic residues" evidence="10">
    <location>
        <begin position="222"/>
        <end position="231"/>
    </location>
</feature>
<evidence type="ECO:0000256" key="2">
    <source>
        <dbReference type="ARBA" id="ARBA00022741"/>
    </source>
</evidence>
<dbReference type="Proteomes" id="UP001642484">
    <property type="component" value="Unassembled WGS sequence"/>
</dbReference>
<evidence type="ECO:0000313" key="13">
    <source>
        <dbReference type="Proteomes" id="UP001642484"/>
    </source>
</evidence>
<keyword evidence="13" id="KW-1185">Reference proteome</keyword>
<keyword evidence="3" id="KW-0418">Kinase</keyword>
<evidence type="ECO:0000256" key="10">
    <source>
        <dbReference type="SAM" id="MobiDB-lite"/>
    </source>
</evidence>
<evidence type="ECO:0000256" key="5">
    <source>
        <dbReference type="ARBA" id="ARBA00038035"/>
    </source>
</evidence>
<evidence type="ECO:0000256" key="8">
    <source>
        <dbReference type="ARBA" id="ARBA00049299"/>
    </source>
</evidence>
<gene>
    <name evidence="12" type="ORF">CCMP2556_LOCUS12255</name>
</gene>
<dbReference type="PANTHER" id="PTHR48013:SF9">
    <property type="entry name" value="DUAL SPECIFICITY MITOGEN-ACTIVATED PROTEIN KINASE KINASE 5"/>
    <property type="match status" value="1"/>
</dbReference>